<reference evidence="8 9" key="1">
    <citation type="journal article" date="2024" name="Curr. Microbiol.">
        <title>Luteibacter sahnii sp. nov., A Novel Yellow-Colored Xanthomonadin Pigment Producing Probiotic Bacterium from Healthy Rice Seed Microbiome.</title>
        <authorList>
            <person name="Jaiswal G."/>
            <person name="Rana R."/>
            <person name="Nayak P.K."/>
            <person name="Chouhan R."/>
            <person name="Gandhi S.G."/>
            <person name="Patel H.K."/>
            <person name="Patil P.B."/>
        </authorList>
    </citation>
    <scope>NUCLEOTIDE SEQUENCE [LARGE SCALE GENOMIC DNA]</scope>
    <source>
        <strain evidence="8 9">PPL201</strain>
    </source>
</reference>
<evidence type="ECO:0000256" key="3">
    <source>
        <dbReference type="ARBA" id="ARBA00022692"/>
    </source>
</evidence>
<feature type="transmembrane region" description="Helical" evidence="6">
    <location>
        <begin position="253"/>
        <end position="270"/>
    </location>
</feature>
<keyword evidence="4 6" id="KW-1133">Transmembrane helix</keyword>
<dbReference type="Pfam" id="PF05231">
    <property type="entry name" value="MASE1"/>
    <property type="match status" value="1"/>
</dbReference>
<gene>
    <name evidence="8" type="ORF">P3W24_12895</name>
</gene>
<dbReference type="Proteomes" id="UP001528850">
    <property type="component" value="Unassembled WGS sequence"/>
</dbReference>
<feature type="transmembrane region" description="Helical" evidence="6">
    <location>
        <begin position="276"/>
        <end position="296"/>
    </location>
</feature>
<organism evidence="8 9">
    <name type="scientific">Luteibacter sahnii</name>
    <dbReference type="NCBI Taxonomy" id="3021977"/>
    <lineage>
        <taxon>Bacteria</taxon>
        <taxon>Pseudomonadati</taxon>
        <taxon>Pseudomonadota</taxon>
        <taxon>Gammaproteobacteria</taxon>
        <taxon>Lysobacterales</taxon>
        <taxon>Rhodanobacteraceae</taxon>
        <taxon>Luteibacter</taxon>
    </lineage>
</organism>
<evidence type="ECO:0000256" key="6">
    <source>
        <dbReference type="SAM" id="Phobius"/>
    </source>
</evidence>
<keyword evidence="9" id="KW-1185">Reference proteome</keyword>
<proteinExistence type="predicted"/>
<keyword evidence="5 6" id="KW-0472">Membrane</keyword>
<dbReference type="EMBL" id="JARJJS010000003">
    <property type="protein sequence ID" value="MDF4025867.1"/>
    <property type="molecule type" value="Genomic_DNA"/>
</dbReference>
<protein>
    <submittedName>
        <fullName evidence="8">MASE1 domain-containing protein</fullName>
    </submittedName>
</protein>
<feature type="transmembrane region" description="Helical" evidence="6">
    <location>
        <begin position="163"/>
        <end position="184"/>
    </location>
</feature>
<feature type="transmembrane region" description="Helical" evidence="6">
    <location>
        <begin position="13"/>
        <end position="30"/>
    </location>
</feature>
<comment type="subcellular location">
    <subcellularLocation>
        <location evidence="1">Cell membrane</location>
        <topology evidence="1">Multi-pass membrane protein</topology>
    </subcellularLocation>
</comment>
<sequence length="303" mass="32592">MTSRGEQTSRVPLGHYVAVAAAYAACYEVARHFSFSHWMLTAGLRLACLLLVPRRFWPALVVGEALPMTESALLCLQDFGAVWTVFASMPVMLLCMPVVAAIRRRMAMYDDGGRPHMSTILAATLACAIVTALRNDIGVFIVYLARPDGMTAWWNEALPDFMAYLLGSYLGALTLTPVLVAIRYSVGLRGHSVHDAIRHPLLRDTLLLAVPLVMCLVVAIGTHHKGVRELARVAMIVPVMVATARHGWTGGAVAGMLASIAMAATTTALLDPAVIRAQVILSLVISGAMVAGVRIARRAIRTP</sequence>
<feature type="transmembrane region" description="Helical" evidence="6">
    <location>
        <begin position="205"/>
        <end position="224"/>
    </location>
</feature>
<keyword evidence="2" id="KW-1003">Cell membrane</keyword>
<accession>A0ABT6BCP2</accession>
<name>A0ABT6BCP2_9GAMM</name>
<comment type="caution">
    <text evidence="8">The sequence shown here is derived from an EMBL/GenBank/DDBJ whole genome shotgun (WGS) entry which is preliminary data.</text>
</comment>
<feature type="domain" description="MASE1" evidence="7">
    <location>
        <begin position="19"/>
        <end position="284"/>
    </location>
</feature>
<evidence type="ECO:0000256" key="5">
    <source>
        <dbReference type="ARBA" id="ARBA00023136"/>
    </source>
</evidence>
<feature type="transmembrane region" description="Helical" evidence="6">
    <location>
        <begin position="80"/>
        <end position="100"/>
    </location>
</feature>
<evidence type="ECO:0000256" key="2">
    <source>
        <dbReference type="ARBA" id="ARBA00022475"/>
    </source>
</evidence>
<keyword evidence="3 6" id="KW-0812">Transmembrane</keyword>
<dbReference type="InterPro" id="IPR007895">
    <property type="entry name" value="MASE1"/>
</dbReference>
<evidence type="ECO:0000256" key="4">
    <source>
        <dbReference type="ARBA" id="ARBA00022989"/>
    </source>
</evidence>
<evidence type="ECO:0000256" key="1">
    <source>
        <dbReference type="ARBA" id="ARBA00004651"/>
    </source>
</evidence>
<evidence type="ECO:0000313" key="8">
    <source>
        <dbReference type="EMBL" id="MDF4025867.1"/>
    </source>
</evidence>
<dbReference type="RefSeq" id="WP_320551801.1">
    <property type="nucleotide sequence ID" value="NZ_JAQLOK010000004.1"/>
</dbReference>
<evidence type="ECO:0000313" key="9">
    <source>
        <dbReference type="Proteomes" id="UP001528850"/>
    </source>
</evidence>
<evidence type="ECO:0000259" key="7">
    <source>
        <dbReference type="Pfam" id="PF05231"/>
    </source>
</evidence>